<comment type="catalytic activity">
    <reaction evidence="5">
        <text>(6S)-5-formyl-5,6,7,8-tetrahydrofolate + ATP = (6R)-5,10-methenyltetrahydrofolate + ADP + phosphate</text>
        <dbReference type="Rhea" id="RHEA:10488"/>
        <dbReference type="ChEBI" id="CHEBI:30616"/>
        <dbReference type="ChEBI" id="CHEBI:43474"/>
        <dbReference type="ChEBI" id="CHEBI:57455"/>
        <dbReference type="ChEBI" id="CHEBI:57457"/>
        <dbReference type="ChEBI" id="CHEBI:456216"/>
        <dbReference type="EC" id="6.3.3.2"/>
    </reaction>
</comment>
<gene>
    <name evidence="6" type="ORF">D9V69_02045</name>
</gene>
<dbReference type="SUPFAM" id="SSF100950">
    <property type="entry name" value="NagB/RpiA/CoA transferase-like"/>
    <property type="match status" value="1"/>
</dbReference>
<dbReference type="GO" id="GO:0035999">
    <property type="term" value="P:tetrahydrofolate interconversion"/>
    <property type="evidence" value="ECO:0007669"/>
    <property type="project" value="TreeGrafter"/>
</dbReference>
<dbReference type="NCBIfam" id="TIGR02727">
    <property type="entry name" value="MTHFS_bact"/>
    <property type="match status" value="1"/>
</dbReference>
<dbReference type="EMBL" id="CP034873">
    <property type="protein sequence ID" value="QCI21700.1"/>
    <property type="molecule type" value="Genomic_DNA"/>
</dbReference>
<dbReference type="GO" id="GO:0009396">
    <property type="term" value="P:folic acid-containing compound biosynthetic process"/>
    <property type="evidence" value="ECO:0007669"/>
    <property type="project" value="TreeGrafter"/>
</dbReference>
<evidence type="ECO:0000256" key="4">
    <source>
        <dbReference type="PIRSR" id="PIRSR006806-1"/>
    </source>
</evidence>
<dbReference type="OrthoDB" id="9801938at2"/>
<feature type="binding site" evidence="4">
    <location>
        <begin position="7"/>
        <end position="11"/>
    </location>
    <ligand>
        <name>ATP</name>
        <dbReference type="ChEBI" id="CHEBI:30616"/>
    </ligand>
</feature>
<keyword evidence="2 4" id="KW-0547">Nucleotide-binding</keyword>
<dbReference type="GO" id="GO:0005524">
    <property type="term" value="F:ATP binding"/>
    <property type="evidence" value="ECO:0007669"/>
    <property type="project" value="UniProtKB-KW"/>
</dbReference>
<dbReference type="PIRSF" id="PIRSF006806">
    <property type="entry name" value="FTHF_cligase"/>
    <property type="match status" value="1"/>
</dbReference>
<dbReference type="Proteomes" id="UP000298773">
    <property type="component" value="Chromosome"/>
</dbReference>
<name>A0A4D6Y701_9GAMM</name>
<comment type="cofactor">
    <cofactor evidence="5">
        <name>Mg(2+)</name>
        <dbReference type="ChEBI" id="CHEBI:18420"/>
    </cofactor>
</comment>
<proteinExistence type="inferred from homology"/>
<dbReference type="AlphaFoldDB" id="A0A4D6Y701"/>
<comment type="similarity">
    <text evidence="1 5">Belongs to the 5-formyltetrahydrofolate cyclo-ligase family.</text>
</comment>
<evidence type="ECO:0000256" key="1">
    <source>
        <dbReference type="ARBA" id="ARBA00010638"/>
    </source>
</evidence>
<dbReference type="RefSeq" id="WP_158356670.1">
    <property type="nucleotide sequence ID" value="NZ_CP034873.1"/>
</dbReference>
<accession>A0A4D6Y701</accession>
<evidence type="ECO:0000313" key="6">
    <source>
        <dbReference type="EMBL" id="QCI21700.1"/>
    </source>
</evidence>
<keyword evidence="5" id="KW-0460">Magnesium</keyword>
<keyword evidence="3 4" id="KW-0067">ATP-binding</keyword>
<dbReference type="InterPro" id="IPR002698">
    <property type="entry name" value="FTHF_cligase"/>
</dbReference>
<dbReference type="InterPro" id="IPR037171">
    <property type="entry name" value="NagB/RpiA_transferase-like"/>
</dbReference>
<dbReference type="GO" id="GO:0030272">
    <property type="term" value="F:5-formyltetrahydrofolate cyclo-ligase activity"/>
    <property type="evidence" value="ECO:0007669"/>
    <property type="project" value="UniProtKB-EC"/>
</dbReference>
<dbReference type="GO" id="GO:0046872">
    <property type="term" value="F:metal ion binding"/>
    <property type="evidence" value="ECO:0007669"/>
    <property type="project" value="UniProtKB-KW"/>
</dbReference>
<reference evidence="6 7" key="1">
    <citation type="submission" date="2018-12" db="EMBL/GenBank/DDBJ databases">
        <authorList>
            <person name="Chong R.A."/>
        </authorList>
    </citation>
    <scope>NUCLEOTIDE SEQUENCE [LARGE SCALE GENOMIC DNA]</scope>
    <source>
        <strain evidence="6 7">Hta</strain>
    </source>
</reference>
<sequence>MALKIFKNHLRAHIRKIRNSLSILEQQKQSIKIAKIADNFIFFNRAEHIAIFLPFDGEINTYPLIYNLLLHKRKIFVPVVHSFTRKELLFVEFKNSSLLQRNKYNIFEPILNNNNYISINQLDIIIVPLVAFDQTGLRLGMGGGFYDILLRNWTMKKKYFPIGLAYDFQFVLKIPKEKWDVSLPVVLTPKKIWTF</sequence>
<organism evidence="6 7">
    <name type="scientific">Buchnera aphidicola</name>
    <name type="common">Hyadaphis tataricae</name>
    <dbReference type="NCBI Taxonomy" id="1241859"/>
    <lineage>
        <taxon>Bacteria</taxon>
        <taxon>Pseudomonadati</taxon>
        <taxon>Pseudomonadota</taxon>
        <taxon>Gammaproteobacteria</taxon>
        <taxon>Enterobacterales</taxon>
        <taxon>Erwiniaceae</taxon>
        <taxon>Buchnera</taxon>
    </lineage>
</organism>
<dbReference type="PANTHER" id="PTHR23407">
    <property type="entry name" value="ATPASE INHIBITOR/5-FORMYLTETRAHYDROFOLATE CYCLO-LIGASE"/>
    <property type="match status" value="1"/>
</dbReference>
<reference evidence="6 7" key="2">
    <citation type="submission" date="2019-05" db="EMBL/GenBank/DDBJ databases">
        <title>Genome evolution of the obligate endosymbiont Buchnera aphidicola.</title>
        <authorList>
            <person name="Moran N.A."/>
        </authorList>
    </citation>
    <scope>NUCLEOTIDE SEQUENCE [LARGE SCALE GENOMIC DNA]</scope>
    <source>
        <strain evidence="6 7">Hta</strain>
    </source>
</reference>
<feature type="binding site" evidence="4">
    <location>
        <position position="58"/>
    </location>
    <ligand>
        <name>substrate</name>
    </ligand>
</feature>
<evidence type="ECO:0000256" key="2">
    <source>
        <dbReference type="ARBA" id="ARBA00022741"/>
    </source>
</evidence>
<keyword evidence="6" id="KW-0436">Ligase</keyword>
<dbReference type="InterPro" id="IPR024185">
    <property type="entry name" value="FTHF_cligase-like_sf"/>
</dbReference>
<dbReference type="PANTHER" id="PTHR23407:SF1">
    <property type="entry name" value="5-FORMYLTETRAHYDROFOLATE CYCLO-LIGASE"/>
    <property type="match status" value="1"/>
</dbReference>
<keyword evidence="5" id="KW-0479">Metal-binding</keyword>
<dbReference type="Pfam" id="PF01812">
    <property type="entry name" value="5-FTHF_cyc-lig"/>
    <property type="match status" value="1"/>
</dbReference>
<evidence type="ECO:0000256" key="3">
    <source>
        <dbReference type="ARBA" id="ARBA00022840"/>
    </source>
</evidence>
<evidence type="ECO:0000256" key="5">
    <source>
        <dbReference type="RuleBase" id="RU361279"/>
    </source>
</evidence>
<protein>
    <recommendedName>
        <fullName evidence="5">5-formyltetrahydrofolate cyclo-ligase</fullName>
        <ecNumber evidence="5">6.3.3.2</ecNumber>
    </recommendedName>
</protein>
<dbReference type="EC" id="6.3.3.2" evidence="5"/>
<dbReference type="Gene3D" id="3.40.50.10420">
    <property type="entry name" value="NagB/RpiA/CoA transferase-like"/>
    <property type="match status" value="1"/>
</dbReference>
<feature type="binding site" evidence="4">
    <location>
        <position position="53"/>
    </location>
    <ligand>
        <name>substrate</name>
    </ligand>
</feature>
<feature type="binding site" evidence="4">
    <location>
        <begin position="138"/>
        <end position="146"/>
    </location>
    <ligand>
        <name>ATP</name>
        <dbReference type="ChEBI" id="CHEBI:30616"/>
    </ligand>
</feature>
<evidence type="ECO:0000313" key="7">
    <source>
        <dbReference type="Proteomes" id="UP000298773"/>
    </source>
</evidence>